<protein>
    <submittedName>
        <fullName evidence="2">Uncharacterized protein</fullName>
    </submittedName>
</protein>
<evidence type="ECO:0000313" key="2">
    <source>
        <dbReference type="EMBL" id="SVE04664.1"/>
    </source>
</evidence>
<name>A0A383AAH5_9ZZZZ</name>
<dbReference type="AlphaFoldDB" id="A0A383AAH5"/>
<feature type="non-terminal residue" evidence="2">
    <location>
        <position position="51"/>
    </location>
</feature>
<organism evidence="2">
    <name type="scientific">marine metagenome</name>
    <dbReference type="NCBI Taxonomy" id="408172"/>
    <lineage>
        <taxon>unclassified sequences</taxon>
        <taxon>metagenomes</taxon>
        <taxon>ecological metagenomes</taxon>
    </lineage>
</organism>
<gene>
    <name evidence="2" type="ORF">METZ01_LOCUS457518</name>
</gene>
<evidence type="ECO:0000256" key="1">
    <source>
        <dbReference type="SAM" id="MobiDB-lite"/>
    </source>
</evidence>
<sequence length="51" mass="5813">EQPHKRLRQAFQNPSRQETAILGLRPSPQGRLLDACDDHPGLCHPESQRDL</sequence>
<reference evidence="2" key="1">
    <citation type="submission" date="2018-05" db="EMBL/GenBank/DDBJ databases">
        <authorList>
            <person name="Lanie J.A."/>
            <person name="Ng W.-L."/>
            <person name="Kazmierczak K.M."/>
            <person name="Andrzejewski T.M."/>
            <person name="Davidsen T.M."/>
            <person name="Wayne K.J."/>
            <person name="Tettelin H."/>
            <person name="Glass J.I."/>
            <person name="Rusch D."/>
            <person name="Podicherti R."/>
            <person name="Tsui H.-C.T."/>
            <person name="Winkler M.E."/>
        </authorList>
    </citation>
    <scope>NUCLEOTIDE SEQUENCE</scope>
</reference>
<dbReference type="EMBL" id="UINC01190482">
    <property type="protein sequence ID" value="SVE04664.1"/>
    <property type="molecule type" value="Genomic_DNA"/>
</dbReference>
<proteinExistence type="predicted"/>
<feature type="non-terminal residue" evidence="2">
    <location>
        <position position="1"/>
    </location>
</feature>
<feature type="compositionally biased region" description="Basic and acidic residues" evidence="1">
    <location>
        <begin position="34"/>
        <end position="51"/>
    </location>
</feature>
<accession>A0A383AAH5</accession>
<feature type="region of interest" description="Disordered" evidence="1">
    <location>
        <begin position="1"/>
        <end position="51"/>
    </location>
</feature>